<evidence type="ECO:0000313" key="2">
    <source>
        <dbReference type="EMBL" id="MFB9903771.1"/>
    </source>
</evidence>
<feature type="domain" description="DUF6896" evidence="1">
    <location>
        <begin position="22"/>
        <end position="108"/>
    </location>
</feature>
<dbReference type="EMBL" id="JBHLZU010000006">
    <property type="protein sequence ID" value="MFB9903771.1"/>
    <property type="molecule type" value="Genomic_DNA"/>
</dbReference>
<evidence type="ECO:0000259" key="1">
    <source>
        <dbReference type="Pfam" id="PF21837"/>
    </source>
</evidence>
<proteinExistence type="predicted"/>
<reference evidence="2 3" key="1">
    <citation type="submission" date="2024-09" db="EMBL/GenBank/DDBJ databases">
        <authorList>
            <person name="Sun Q."/>
            <person name="Mori K."/>
        </authorList>
    </citation>
    <scope>NUCLEOTIDE SEQUENCE [LARGE SCALE GENOMIC DNA]</scope>
    <source>
        <strain evidence="2 3">TBRC 7907</strain>
    </source>
</reference>
<dbReference type="RefSeq" id="WP_377850928.1">
    <property type="nucleotide sequence ID" value="NZ_JBHLZU010000006.1"/>
</dbReference>
<organism evidence="2 3">
    <name type="scientific">Allokutzneria oryzae</name>
    <dbReference type="NCBI Taxonomy" id="1378989"/>
    <lineage>
        <taxon>Bacteria</taxon>
        <taxon>Bacillati</taxon>
        <taxon>Actinomycetota</taxon>
        <taxon>Actinomycetes</taxon>
        <taxon>Pseudonocardiales</taxon>
        <taxon>Pseudonocardiaceae</taxon>
        <taxon>Allokutzneria</taxon>
    </lineage>
</organism>
<dbReference type="Pfam" id="PF21837">
    <property type="entry name" value="DUF6896"/>
    <property type="match status" value="1"/>
</dbReference>
<dbReference type="InterPro" id="IPR054191">
    <property type="entry name" value="DUF6896"/>
</dbReference>
<evidence type="ECO:0000313" key="3">
    <source>
        <dbReference type="Proteomes" id="UP001589693"/>
    </source>
</evidence>
<sequence length="113" mass="12868">MLGLFWHRAPGDLLAFLRTEKRVREWFEGQSGVRYRGHGIGVLCLTSAGEEVDFDFEVDGAIVFDAWRVAWYCESVSRACDVGKDEIDQAMQQLVWVKVLVEARPGWYALVGE</sequence>
<gene>
    <name evidence="2" type="ORF">ACFFQA_07460</name>
</gene>
<accession>A0ABV5ZSB5</accession>
<keyword evidence="3" id="KW-1185">Reference proteome</keyword>
<protein>
    <submittedName>
        <fullName evidence="2">DUF6896 domain-containing protein</fullName>
    </submittedName>
</protein>
<name>A0ABV5ZSB5_9PSEU</name>
<comment type="caution">
    <text evidence="2">The sequence shown here is derived from an EMBL/GenBank/DDBJ whole genome shotgun (WGS) entry which is preliminary data.</text>
</comment>
<dbReference type="Proteomes" id="UP001589693">
    <property type="component" value="Unassembled WGS sequence"/>
</dbReference>